<evidence type="ECO:0000256" key="2">
    <source>
        <dbReference type="SAM" id="Phobius"/>
    </source>
</evidence>
<feature type="compositionally biased region" description="Low complexity" evidence="1">
    <location>
        <begin position="117"/>
        <end position="142"/>
    </location>
</feature>
<keyword evidence="2" id="KW-0812">Transmembrane</keyword>
<keyword evidence="2" id="KW-1133">Transmembrane helix</keyword>
<dbReference type="EMBL" id="FNHI01000016">
    <property type="protein sequence ID" value="SDM97004.1"/>
    <property type="molecule type" value="Genomic_DNA"/>
</dbReference>
<organism evidence="3 4">
    <name type="scientific">Streptomyces wuyuanensis</name>
    <dbReference type="NCBI Taxonomy" id="1196353"/>
    <lineage>
        <taxon>Bacteria</taxon>
        <taxon>Bacillati</taxon>
        <taxon>Actinomycetota</taxon>
        <taxon>Actinomycetes</taxon>
        <taxon>Kitasatosporales</taxon>
        <taxon>Streptomycetaceae</taxon>
        <taxon>Streptomyces</taxon>
    </lineage>
</organism>
<dbReference type="OrthoDB" id="4229869at2"/>
<dbReference type="AlphaFoldDB" id="A0A1G9XJR4"/>
<feature type="region of interest" description="Disordered" evidence="1">
    <location>
        <begin position="114"/>
        <end position="144"/>
    </location>
</feature>
<gene>
    <name evidence="3" type="ORF">SAMN05444921_11660</name>
</gene>
<name>A0A1G9XJR4_9ACTN</name>
<dbReference type="Proteomes" id="UP000199063">
    <property type="component" value="Unassembled WGS sequence"/>
</dbReference>
<dbReference type="RefSeq" id="WP_093657900.1">
    <property type="nucleotide sequence ID" value="NZ_FNHI01000016.1"/>
</dbReference>
<evidence type="ECO:0000313" key="4">
    <source>
        <dbReference type="Proteomes" id="UP000199063"/>
    </source>
</evidence>
<keyword evidence="4" id="KW-1185">Reference proteome</keyword>
<proteinExistence type="predicted"/>
<evidence type="ECO:0000313" key="3">
    <source>
        <dbReference type="EMBL" id="SDM97004.1"/>
    </source>
</evidence>
<accession>A0A1G9XJR4</accession>
<protein>
    <submittedName>
        <fullName evidence="3">Uncharacterized protein</fullName>
    </submittedName>
</protein>
<evidence type="ECO:0000256" key="1">
    <source>
        <dbReference type="SAM" id="MobiDB-lite"/>
    </source>
</evidence>
<dbReference type="GeneID" id="40831891"/>
<sequence>MSAQLRETAAELADVLWREHTVYRDHAGGVVIRGEHVQRWISLAPSGGRDEILLRAGRILDGGTTAPARSEAVVHIGAGTGELAAVCRRLLAETAADPSPLTVPSGLAPAAKSGRFAARSGGSPRPARPARTARSARPPRTARTVRHTSLGSWVVILCVAATIALYAWSAAAWYR</sequence>
<keyword evidence="2" id="KW-0472">Membrane</keyword>
<reference evidence="4" key="1">
    <citation type="submission" date="2016-10" db="EMBL/GenBank/DDBJ databases">
        <authorList>
            <person name="Varghese N."/>
            <person name="Submissions S."/>
        </authorList>
    </citation>
    <scope>NUCLEOTIDE SEQUENCE [LARGE SCALE GENOMIC DNA]</scope>
    <source>
        <strain evidence="4">CGMCC 4.7042</strain>
    </source>
</reference>
<dbReference type="STRING" id="1196353.SAMN05444921_11660"/>
<feature type="transmembrane region" description="Helical" evidence="2">
    <location>
        <begin position="150"/>
        <end position="174"/>
    </location>
</feature>